<dbReference type="GO" id="GO:0000166">
    <property type="term" value="F:nucleotide binding"/>
    <property type="evidence" value="ECO:0007669"/>
    <property type="project" value="UniProtKB-KW"/>
</dbReference>
<name>A0A930BUH7_9RHOO</name>
<dbReference type="AlphaFoldDB" id="A0A930BUH7"/>
<dbReference type="PANTHER" id="PTHR34139">
    <property type="entry name" value="UPF0331 PROTEIN MJ0127"/>
    <property type="match status" value="1"/>
</dbReference>
<dbReference type="GO" id="GO:0004540">
    <property type="term" value="F:RNA nuclease activity"/>
    <property type="evidence" value="ECO:0007669"/>
    <property type="project" value="InterPro"/>
</dbReference>
<proteinExistence type="inferred from homology"/>
<evidence type="ECO:0000313" key="8">
    <source>
        <dbReference type="Proteomes" id="UP000718593"/>
    </source>
</evidence>
<accession>A0A930BUH7</accession>
<dbReference type="GO" id="GO:0110001">
    <property type="term" value="C:toxin-antitoxin complex"/>
    <property type="evidence" value="ECO:0007669"/>
    <property type="project" value="InterPro"/>
</dbReference>
<dbReference type="PANTHER" id="PTHR34139:SF1">
    <property type="entry name" value="RNASE MJ1380-RELATED"/>
    <property type="match status" value="1"/>
</dbReference>
<dbReference type="Proteomes" id="UP000718593">
    <property type="component" value="Unassembled WGS sequence"/>
</dbReference>
<evidence type="ECO:0000313" key="7">
    <source>
        <dbReference type="EMBL" id="MBF1166160.1"/>
    </source>
</evidence>
<organism evidence="7 8">
    <name type="scientific">Dechloromonas agitata</name>
    <dbReference type="NCBI Taxonomy" id="73030"/>
    <lineage>
        <taxon>Bacteria</taxon>
        <taxon>Pseudomonadati</taxon>
        <taxon>Pseudomonadota</taxon>
        <taxon>Betaproteobacteria</taxon>
        <taxon>Rhodocyclales</taxon>
        <taxon>Azonexaceae</taxon>
        <taxon>Dechloromonas</taxon>
    </lineage>
</organism>
<evidence type="ECO:0000256" key="2">
    <source>
        <dbReference type="ARBA" id="ARBA00022649"/>
    </source>
</evidence>
<evidence type="ECO:0000256" key="6">
    <source>
        <dbReference type="ARBA" id="ARBA00024207"/>
    </source>
</evidence>
<dbReference type="EMBL" id="JABZMI010000365">
    <property type="protein sequence ID" value="MBF1166160.1"/>
    <property type="molecule type" value="Genomic_DNA"/>
</dbReference>
<keyword evidence="4" id="KW-0547">Nucleotide-binding</keyword>
<comment type="similarity">
    <text evidence="6">Belongs to the HepT RNase toxin family.</text>
</comment>
<dbReference type="InterPro" id="IPR051813">
    <property type="entry name" value="HepT_RNase_toxin"/>
</dbReference>
<keyword evidence="5" id="KW-0378">Hydrolase</keyword>
<keyword evidence="3" id="KW-0540">Nuclease</keyword>
<evidence type="ECO:0000256" key="5">
    <source>
        <dbReference type="ARBA" id="ARBA00022801"/>
    </source>
</evidence>
<evidence type="ECO:0000256" key="1">
    <source>
        <dbReference type="ARBA" id="ARBA00022553"/>
    </source>
</evidence>
<keyword evidence="1" id="KW-0597">Phosphoprotein</keyword>
<dbReference type="InterPro" id="IPR008201">
    <property type="entry name" value="HepT-like"/>
</dbReference>
<dbReference type="InterPro" id="IPR037038">
    <property type="entry name" value="HepT-like_sf"/>
</dbReference>
<comment type="caution">
    <text evidence="7">The sequence shown here is derived from an EMBL/GenBank/DDBJ whole genome shotgun (WGS) entry which is preliminary data.</text>
</comment>
<dbReference type="Gene3D" id="1.20.120.580">
    <property type="entry name" value="bsu32300-like"/>
    <property type="match status" value="1"/>
</dbReference>
<protein>
    <submittedName>
        <fullName evidence="7">DUF86 domain-containing protein</fullName>
    </submittedName>
</protein>
<dbReference type="Pfam" id="PF01934">
    <property type="entry name" value="HepT-like"/>
    <property type="match status" value="1"/>
</dbReference>
<dbReference type="GO" id="GO:0016787">
    <property type="term" value="F:hydrolase activity"/>
    <property type="evidence" value="ECO:0007669"/>
    <property type="project" value="UniProtKB-KW"/>
</dbReference>
<gene>
    <name evidence="7" type="ORF">HXL68_14100</name>
</gene>
<reference evidence="7" key="1">
    <citation type="submission" date="2020-04" db="EMBL/GenBank/DDBJ databases">
        <title>Deep metagenomics examines the oral microbiome during advanced dental caries in children, revealing novel taxa and co-occurrences with host molecules.</title>
        <authorList>
            <person name="Baker J.L."/>
            <person name="Morton J.T."/>
            <person name="Dinis M."/>
            <person name="Alvarez R."/>
            <person name="Tran N.C."/>
            <person name="Knight R."/>
            <person name="Edlund A."/>
        </authorList>
    </citation>
    <scope>NUCLEOTIDE SEQUENCE</scope>
    <source>
        <strain evidence="7">JCVI_32_bin.24</strain>
    </source>
</reference>
<evidence type="ECO:0000256" key="3">
    <source>
        <dbReference type="ARBA" id="ARBA00022722"/>
    </source>
</evidence>
<sequence>MSRDPQRLPDYLGHILEAIERIHSYVEDVDEVGFLSSKIIQDAVIRNLEVIGEASRNIERVHPEFAAAHPELPLALANDMRNALAHGYFKVDLEIVWKTIQGNLPDLHAQISEVSATLSRNSDHEGMEP</sequence>
<keyword evidence="2" id="KW-1277">Toxin-antitoxin system</keyword>
<evidence type="ECO:0000256" key="4">
    <source>
        <dbReference type="ARBA" id="ARBA00022741"/>
    </source>
</evidence>